<dbReference type="CDD" id="cd02440">
    <property type="entry name" value="AdoMet_MTases"/>
    <property type="match status" value="1"/>
</dbReference>
<dbReference type="InterPro" id="IPR050210">
    <property type="entry name" value="tRNA_Adenine-N(6)_MTase"/>
</dbReference>
<dbReference type="GO" id="GO:0008757">
    <property type="term" value="F:S-adenosylmethionine-dependent methyltransferase activity"/>
    <property type="evidence" value="ECO:0007669"/>
    <property type="project" value="UniProtKB-ARBA"/>
</dbReference>
<dbReference type="GO" id="GO:0003676">
    <property type="term" value="F:nucleic acid binding"/>
    <property type="evidence" value="ECO:0007669"/>
    <property type="project" value="InterPro"/>
</dbReference>
<dbReference type="EMBL" id="LAYJ01000033">
    <property type="protein sequence ID" value="KKI52234.1"/>
    <property type="molecule type" value="Genomic_DNA"/>
</dbReference>
<dbReference type="InterPro" id="IPR007848">
    <property type="entry name" value="Small_mtfrase_dom"/>
</dbReference>
<keyword evidence="2" id="KW-0489">Methyltransferase</keyword>
<evidence type="ECO:0000313" key="3">
    <source>
        <dbReference type="Proteomes" id="UP000034076"/>
    </source>
</evidence>
<comment type="caution">
    <text evidence="2">The sequence shown here is derived from an EMBL/GenBank/DDBJ whole genome shotgun (WGS) entry which is preliminary data.</text>
</comment>
<organism evidence="2 3">
    <name type="scientific">Christensenella hongkongensis</name>
    <dbReference type="NCBI Taxonomy" id="270498"/>
    <lineage>
        <taxon>Bacteria</taxon>
        <taxon>Bacillati</taxon>
        <taxon>Bacillota</taxon>
        <taxon>Clostridia</taxon>
        <taxon>Christensenellales</taxon>
        <taxon>Christensenellaceae</taxon>
        <taxon>Christensenella</taxon>
    </lineage>
</organism>
<dbReference type="InterPro" id="IPR002052">
    <property type="entry name" value="DNA_methylase_N6_adenine_CS"/>
</dbReference>
<dbReference type="GO" id="GO:0008170">
    <property type="term" value="F:N-methyltransferase activity"/>
    <property type="evidence" value="ECO:0007669"/>
    <property type="project" value="UniProtKB-ARBA"/>
</dbReference>
<accession>A0A0M2NI77</accession>
<dbReference type="PROSITE" id="PS00092">
    <property type="entry name" value="N6_MTASE"/>
    <property type="match status" value="1"/>
</dbReference>
<dbReference type="PANTHER" id="PTHR47739">
    <property type="entry name" value="TRNA1(VAL) (ADENINE(37)-N6)-METHYLTRANSFERASE"/>
    <property type="match status" value="1"/>
</dbReference>
<keyword evidence="2" id="KW-0808">Transferase</keyword>
<sequence length="258" mass="28573">MWIWYNKEHMERIDDLQLKGLKIIQDTDLFCFGTDAVLLADFVKLKKNSRVADLGTGMGILPLLLFGRRQDITVKGLELQKALYDLACRSVELNGLEANIEMINGDICSAAKLLGTGFDIVVSNPPYEKKTAGVGSECESHRIARFEVAVTLRGLCAAAGSLLQTGGRFYMIHRASRLAEIFEELKGCRLQPKEVRFIHSYVTSEPARVLLSAMKDGGEGLRILPPLIVHERDGSETEEVRRIYCRDGQQTGDGNGTG</sequence>
<dbReference type="GO" id="GO:0032259">
    <property type="term" value="P:methylation"/>
    <property type="evidence" value="ECO:0007669"/>
    <property type="project" value="UniProtKB-KW"/>
</dbReference>
<keyword evidence="3" id="KW-1185">Reference proteome</keyword>
<proteinExistence type="predicted"/>
<dbReference type="AlphaFoldDB" id="A0A0M2NI77"/>
<dbReference type="PATRIC" id="fig|270498.16.peg.2950"/>
<feature type="domain" description="Methyltransferase small" evidence="1">
    <location>
        <begin position="38"/>
        <end position="132"/>
    </location>
</feature>
<dbReference type="Proteomes" id="UP000034076">
    <property type="component" value="Unassembled WGS sequence"/>
</dbReference>
<dbReference type="PANTHER" id="PTHR47739:SF1">
    <property type="entry name" value="TRNA1(VAL) (ADENINE(37)-N6)-METHYLTRANSFERASE"/>
    <property type="match status" value="1"/>
</dbReference>
<protein>
    <submittedName>
        <fullName evidence="2">tRNA (Adenine37-N(6))-methyltransferase TrmN6</fullName>
        <ecNumber evidence="2">2.1.1.223</ecNumber>
    </submittedName>
</protein>
<name>A0A0M2NI77_9FIRM</name>
<dbReference type="STRING" id="270498.CHK_0342"/>
<evidence type="ECO:0000259" key="1">
    <source>
        <dbReference type="Pfam" id="PF05175"/>
    </source>
</evidence>
<evidence type="ECO:0000313" key="2">
    <source>
        <dbReference type="EMBL" id="KKI52234.1"/>
    </source>
</evidence>
<dbReference type="Gene3D" id="3.40.50.150">
    <property type="entry name" value="Vaccinia Virus protein VP39"/>
    <property type="match status" value="1"/>
</dbReference>
<dbReference type="Pfam" id="PF05175">
    <property type="entry name" value="MTS"/>
    <property type="match status" value="1"/>
</dbReference>
<dbReference type="InterPro" id="IPR029063">
    <property type="entry name" value="SAM-dependent_MTases_sf"/>
</dbReference>
<reference evidence="2 3" key="1">
    <citation type="submission" date="2015-04" db="EMBL/GenBank/DDBJ databases">
        <title>Draft genome sequence of bacteremic isolate Catabacter hongkongensis type strain HKU16T.</title>
        <authorList>
            <person name="Lau S.K."/>
            <person name="Teng J.L."/>
            <person name="Huang Y."/>
            <person name="Curreem S.O."/>
            <person name="Tsui S.K."/>
            <person name="Woo P.C."/>
        </authorList>
    </citation>
    <scope>NUCLEOTIDE SEQUENCE [LARGE SCALE GENOMIC DNA]</scope>
    <source>
        <strain evidence="2 3">HKU16</strain>
    </source>
</reference>
<dbReference type="SUPFAM" id="SSF53335">
    <property type="entry name" value="S-adenosyl-L-methionine-dependent methyltransferases"/>
    <property type="match status" value="1"/>
</dbReference>
<gene>
    <name evidence="2" type="ORF">CHK_0342</name>
</gene>
<dbReference type="EC" id="2.1.1.223" evidence="2"/>